<name>A0A9N9F6Z0_9GLOM</name>
<keyword evidence="2" id="KW-1185">Reference proteome</keyword>
<dbReference type="EMBL" id="CAJVQA010001422">
    <property type="protein sequence ID" value="CAG8513858.1"/>
    <property type="molecule type" value="Genomic_DNA"/>
</dbReference>
<evidence type="ECO:0000313" key="1">
    <source>
        <dbReference type="EMBL" id="CAG8513858.1"/>
    </source>
</evidence>
<accession>A0A9N9F6Z0</accession>
<proteinExistence type="predicted"/>
<organism evidence="1 2">
    <name type="scientific">Cetraspora pellucida</name>
    <dbReference type="NCBI Taxonomy" id="1433469"/>
    <lineage>
        <taxon>Eukaryota</taxon>
        <taxon>Fungi</taxon>
        <taxon>Fungi incertae sedis</taxon>
        <taxon>Mucoromycota</taxon>
        <taxon>Glomeromycotina</taxon>
        <taxon>Glomeromycetes</taxon>
        <taxon>Diversisporales</taxon>
        <taxon>Gigasporaceae</taxon>
        <taxon>Cetraspora</taxon>
    </lineage>
</organism>
<dbReference type="AlphaFoldDB" id="A0A9N9F6Z0"/>
<protein>
    <submittedName>
        <fullName evidence="1">7759_t:CDS:1</fullName>
    </submittedName>
</protein>
<dbReference type="Proteomes" id="UP000789759">
    <property type="component" value="Unassembled WGS sequence"/>
</dbReference>
<comment type="caution">
    <text evidence="1">The sequence shown here is derived from an EMBL/GenBank/DDBJ whole genome shotgun (WGS) entry which is preliminary data.</text>
</comment>
<reference evidence="1" key="1">
    <citation type="submission" date="2021-06" db="EMBL/GenBank/DDBJ databases">
        <authorList>
            <person name="Kallberg Y."/>
            <person name="Tangrot J."/>
            <person name="Rosling A."/>
        </authorList>
    </citation>
    <scope>NUCLEOTIDE SEQUENCE</scope>
    <source>
        <strain evidence="1">FL966</strain>
    </source>
</reference>
<sequence length="143" mass="16740">MLDVDAIKNNNLFKIDQQQNRDLKNKEKYEIVSRLSNAITCRRYQYAYEHQSIGNLKKTAILEEQKQSSYQKNDSSFNILTVYNLVFKKQKEALQVKHIKSSFESTKSHFNSNSSLKKKTTDTCLCFHCKQLNDYTKTCIIAL</sequence>
<gene>
    <name evidence="1" type="ORF">CPELLU_LOCUS3050</name>
</gene>
<evidence type="ECO:0000313" key="2">
    <source>
        <dbReference type="Proteomes" id="UP000789759"/>
    </source>
</evidence>